<reference evidence="9" key="1">
    <citation type="submission" date="2023-04" db="EMBL/GenBank/DDBJ databases">
        <title>Black Yeasts Isolated from many extreme environments.</title>
        <authorList>
            <person name="Coleine C."/>
            <person name="Stajich J.E."/>
            <person name="Selbmann L."/>
        </authorList>
    </citation>
    <scope>NUCLEOTIDE SEQUENCE</scope>
    <source>
        <strain evidence="9">CCFEE 5312</strain>
    </source>
</reference>
<keyword evidence="10" id="KW-1185">Reference proteome</keyword>
<evidence type="ECO:0000313" key="10">
    <source>
        <dbReference type="Proteomes" id="UP001271007"/>
    </source>
</evidence>
<comment type="caution">
    <text evidence="9">The sequence shown here is derived from an EMBL/GenBank/DDBJ whole genome shotgun (WGS) entry which is preliminary data.</text>
</comment>
<sequence length="536" mass="57963">MSAPQPTTPQPTTPRANSLASMRRASASFYSSEPRQGSWSNIRRASQGFPAPGDAERRASYRRSSLPHHDDDERIPEEPGKADSENKSSDEELGIGLVHTGQMGAGEMSAGEQKYHRLGWKKLTICLIVEAIALGSLSIPSAFAAVGMVAGVLLTVGIGLLAIYTSHIVGQVRMKYEHVAHYADAVELIWGKFGYELAGAMFAIFLILITGSHTLTGTIAWIRIVDSPTICALVWGIISAILLFLVALPPTFAEFAILGYIDFGSILIAIMITIVATGVSAASSAGGLGGVDWSVWPPEDMTFHGAFLSTTNIVFAYSFAVCQYSFMAEMHTPRDYVKSIWALGLIEIFIYTLTGALVYAFVGSEVKSPAILSAAPLVSKVAFGIALPVIFISGSINSTVVGRYILNRALPNSDIRLIHSTKGWLVWIALIAAITIVAWIIAEAIPFFNALLGIISSLFISGFSYYFPALFWFMLLKEGKWYERKNILWSIINGLVFVIGIVILGCGTYASVKDIMDQYASGKVGTSFSCDTSSYL</sequence>
<feature type="transmembrane region" description="Helical" evidence="7">
    <location>
        <begin position="197"/>
        <end position="221"/>
    </location>
</feature>
<dbReference type="AlphaFoldDB" id="A0AAJ0DET0"/>
<feature type="region of interest" description="Disordered" evidence="6">
    <location>
        <begin position="1"/>
        <end position="92"/>
    </location>
</feature>
<organism evidence="9 10">
    <name type="scientific">Extremus antarcticus</name>
    <dbReference type="NCBI Taxonomy" id="702011"/>
    <lineage>
        <taxon>Eukaryota</taxon>
        <taxon>Fungi</taxon>
        <taxon>Dikarya</taxon>
        <taxon>Ascomycota</taxon>
        <taxon>Pezizomycotina</taxon>
        <taxon>Dothideomycetes</taxon>
        <taxon>Dothideomycetidae</taxon>
        <taxon>Mycosphaerellales</taxon>
        <taxon>Extremaceae</taxon>
        <taxon>Extremus</taxon>
    </lineage>
</organism>
<feature type="transmembrane region" description="Helical" evidence="7">
    <location>
        <begin position="260"/>
        <end position="283"/>
    </location>
</feature>
<keyword evidence="4 7" id="KW-1133">Transmembrane helix</keyword>
<evidence type="ECO:0000256" key="5">
    <source>
        <dbReference type="ARBA" id="ARBA00023136"/>
    </source>
</evidence>
<feature type="transmembrane region" description="Helical" evidence="7">
    <location>
        <begin position="339"/>
        <end position="361"/>
    </location>
</feature>
<dbReference type="Proteomes" id="UP001271007">
    <property type="component" value="Unassembled WGS sequence"/>
</dbReference>
<feature type="transmembrane region" description="Helical" evidence="7">
    <location>
        <begin position="303"/>
        <end position="327"/>
    </location>
</feature>
<evidence type="ECO:0000256" key="1">
    <source>
        <dbReference type="ARBA" id="ARBA00004141"/>
    </source>
</evidence>
<evidence type="ECO:0000256" key="7">
    <source>
        <dbReference type="SAM" id="Phobius"/>
    </source>
</evidence>
<feature type="domain" description="Amino acid transporter transmembrane" evidence="8">
    <location>
        <begin position="117"/>
        <end position="512"/>
    </location>
</feature>
<feature type="compositionally biased region" description="Pro residues" evidence="6">
    <location>
        <begin position="1"/>
        <end position="12"/>
    </location>
</feature>
<dbReference type="InterPro" id="IPR013057">
    <property type="entry name" value="AA_transpt_TM"/>
</dbReference>
<dbReference type="GO" id="GO:0015179">
    <property type="term" value="F:L-amino acid transmembrane transporter activity"/>
    <property type="evidence" value="ECO:0007669"/>
    <property type="project" value="TreeGrafter"/>
</dbReference>
<name>A0AAJ0DET0_9PEZI</name>
<evidence type="ECO:0000256" key="4">
    <source>
        <dbReference type="ARBA" id="ARBA00022989"/>
    </source>
</evidence>
<protein>
    <recommendedName>
        <fullName evidence="8">Amino acid transporter transmembrane domain-containing protein</fullName>
    </recommendedName>
</protein>
<feature type="compositionally biased region" description="Basic and acidic residues" evidence="6">
    <location>
        <begin position="67"/>
        <end position="90"/>
    </location>
</feature>
<keyword evidence="5 7" id="KW-0472">Membrane</keyword>
<dbReference type="EMBL" id="JAWDJX010000045">
    <property type="protein sequence ID" value="KAK3048805.1"/>
    <property type="molecule type" value="Genomic_DNA"/>
</dbReference>
<evidence type="ECO:0000313" key="9">
    <source>
        <dbReference type="EMBL" id="KAK3048805.1"/>
    </source>
</evidence>
<evidence type="ECO:0000256" key="3">
    <source>
        <dbReference type="ARBA" id="ARBA00022692"/>
    </source>
</evidence>
<dbReference type="PANTHER" id="PTHR22950:SF8">
    <property type="entry name" value="AMINO ACID TRANSPORTER (EUROFUNG)"/>
    <property type="match status" value="1"/>
</dbReference>
<accession>A0AAJ0DET0</accession>
<evidence type="ECO:0000256" key="6">
    <source>
        <dbReference type="SAM" id="MobiDB-lite"/>
    </source>
</evidence>
<evidence type="ECO:0000259" key="8">
    <source>
        <dbReference type="Pfam" id="PF01490"/>
    </source>
</evidence>
<dbReference type="GO" id="GO:0016020">
    <property type="term" value="C:membrane"/>
    <property type="evidence" value="ECO:0007669"/>
    <property type="project" value="UniProtKB-SubCell"/>
</dbReference>
<feature type="compositionally biased region" description="Polar residues" evidence="6">
    <location>
        <begin position="28"/>
        <end position="44"/>
    </location>
</feature>
<dbReference type="Pfam" id="PF01490">
    <property type="entry name" value="Aa_trans"/>
    <property type="match status" value="1"/>
</dbReference>
<feature type="transmembrane region" description="Helical" evidence="7">
    <location>
        <begin position="227"/>
        <end position="248"/>
    </location>
</feature>
<feature type="transmembrane region" description="Helical" evidence="7">
    <location>
        <begin position="145"/>
        <end position="165"/>
    </location>
</feature>
<proteinExistence type="inferred from homology"/>
<dbReference type="PANTHER" id="PTHR22950">
    <property type="entry name" value="AMINO ACID TRANSPORTER"/>
    <property type="match status" value="1"/>
</dbReference>
<feature type="transmembrane region" description="Helical" evidence="7">
    <location>
        <begin position="381"/>
        <end position="402"/>
    </location>
</feature>
<feature type="transmembrane region" description="Helical" evidence="7">
    <location>
        <begin position="423"/>
        <end position="442"/>
    </location>
</feature>
<gene>
    <name evidence="9" type="ORF">LTR09_009917</name>
</gene>
<feature type="transmembrane region" description="Helical" evidence="7">
    <location>
        <begin position="487"/>
        <end position="510"/>
    </location>
</feature>
<feature type="transmembrane region" description="Helical" evidence="7">
    <location>
        <begin position="448"/>
        <end position="475"/>
    </location>
</feature>
<evidence type="ECO:0000256" key="2">
    <source>
        <dbReference type="ARBA" id="ARBA00008066"/>
    </source>
</evidence>
<comment type="subcellular location">
    <subcellularLocation>
        <location evidence="1">Membrane</location>
        <topology evidence="1">Multi-pass membrane protein</topology>
    </subcellularLocation>
</comment>
<comment type="similarity">
    <text evidence="2">Belongs to the amino acid/polyamine transporter 2 family.</text>
</comment>
<keyword evidence="3 7" id="KW-0812">Transmembrane</keyword>